<dbReference type="RefSeq" id="WP_219044945.1">
    <property type="nucleotide sequence ID" value="NZ_JAHWDQ010000007.1"/>
</dbReference>
<evidence type="ECO:0000259" key="2">
    <source>
        <dbReference type="PROSITE" id="PS51296"/>
    </source>
</evidence>
<organism evidence="3 4">
    <name type="scientific">Zhongshania aquimaris</name>
    <dbReference type="NCBI Taxonomy" id="2857107"/>
    <lineage>
        <taxon>Bacteria</taxon>
        <taxon>Pseudomonadati</taxon>
        <taxon>Pseudomonadota</taxon>
        <taxon>Gammaproteobacteria</taxon>
        <taxon>Cellvibrionales</taxon>
        <taxon>Spongiibacteraceae</taxon>
        <taxon>Zhongshania</taxon>
    </lineage>
</organism>
<sequence length="478" mass="54853">MSKKSDIPFRELTDEDLAEPLTYNTEAFLSREYVVEERELLWAKVWQMAGRLEEIPEVGDFLTYNVAEESIIVVRVEPDKLKAYYNVCPHRGRQLINTPDDKNGVCGKKKNFVCGFHGWTYSLEGKNTHILDKQDWKGALDDESRICLSELSVDTWGGWIYINMDPECEPLLEFLGEVDRILSPFQFEKMRFKWRQWAVYPCNWKTAIEAFMEPYHVSGTHSQLLKYGQFYAYSKPYGLHGVSGFDERDASQKTSQSSGVARAGLGDPRISTYELARENYETVNFSASTETLINAASRLQHELPEGTPVQEVMAHWMKSAKADDAARGVIWPELTPAQQSEAGLAWSLFPNQTILQGVTFALCYRTRPYGDDPNKCIFESYALERYPEGEEPETEWVYAEPTGDKWGKVLAQDFANMEWVQKGMKSRGFRGTLPNPHQEQKITNFHRHLARFMGKDSIRLLDEKAPTDSGKKKKKSKK</sequence>
<dbReference type="InterPro" id="IPR017941">
    <property type="entry name" value="Rieske_2Fe-2S"/>
</dbReference>
<keyword evidence="4" id="KW-1185">Reference proteome</keyword>
<evidence type="ECO:0000256" key="1">
    <source>
        <dbReference type="ARBA" id="ARBA00001962"/>
    </source>
</evidence>
<dbReference type="InterPro" id="IPR001663">
    <property type="entry name" value="Rng_hydr_dOase-A"/>
</dbReference>
<dbReference type="GO" id="GO:0051213">
    <property type="term" value="F:dioxygenase activity"/>
    <property type="evidence" value="ECO:0007669"/>
    <property type="project" value="UniProtKB-KW"/>
</dbReference>
<dbReference type="Proteomes" id="UP001166291">
    <property type="component" value="Unassembled WGS sequence"/>
</dbReference>
<proteinExistence type="predicted"/>
<dbReference type="PROSITE" id="PS51296">
    <property type="entry name" value="RIESKE"/>
    <property type="match status" value="1"/>
</dbReference>
<accession>A0ABS6VWJ3</accession>
<keyword evidence="3" id="KW-0223">Dioxygenase</keyword>
<dbReference type="CDD" id="cd03469">
    <property type="entry name" value="Rieske_RO_Alpha_N"/>
    <property type="match status" value="1"/>
</dbReference>
<evidence type="ECO:0000313" key="4">
    <source>
        <dbReference type="Proteomes" id="UP001166291"/>
    </source>
</evidence>
<evidence type="ECO:0000313" key="3">
    <source>
        <dbReference type="EMBL" id="MBW2942699.1"/>
    </source>
</evidence>
<dbReference type="Pfam" id="PF00355">
    <property type="entry name" value="Rieske"/>
    <property type="match status" value="1"/>
</dbReference>
<dbReference type="EMBL" id="JAHWDQ010000007">
    <property type="protein sequence ID" value="MBW2942699.1"/>
    <property type="molecule type" value="Genomic_DNA"/>
</dbReference>
<gene>
    <name evidence="3" type="ORF">KXJ70_18010</name>
</gene>
<comment type="caution">
    <text evidence="3">The sequence shown here is derived from an EMBL/GenBank/DDBJ whole genome shotgun (WGS) entry which is preliminary data.</text>
</comment>
<dbReference type="PANTHER" id="PTHR43756:SF5">
    <property type="entry name" value="CHOLINE MONOOXYGENASE, CHLOROPLASTIC"/>
    <property type="match status" value="1"/>
</dbReference>
<protein>
    <submittedName>
        <fullName evidence="3">Aromatic ring-hydroxylating dioxygenase subunit alpha</fullName>
    </submittedName>
</protein>
<dbReference type="InterPro" id="IPR015879">
    <property type="entry name" value="Ring_hydroxy_dOase_asu_C_dom"/>
</dbReference>
<name>A0ABS6VWJ3_9GAMM</name>
<keyword evidence="3" id="KW-0560">Oxidoreductase</keyword>
<dbReference type="Pfam" id="PF00848">
    <property type="entry name" value="Ring_hydroxyl_A"/>
    <property type="match status" value="1"/>
</dbReference>
<comment type="cofactor">
    <cofactor evidence="1">
        <name>Fe cation</name>
        <dbReference type="ChEBI" id="CHEBI:24875"/>
    </cofactor>
</comment>
<reference evidence="3" key="1">
    <citation type="submission" date="2021-07" db="EMBL/GenBank/DDBJ databases">
        <title>Zhongshania sp. CAU 1632 isolated from seawater.</title>
        <authorList>
            <person name="Kim W."/>
        </authorList>
    </citation>
    <scope>NUCLEOTIDE SEQUENCE</scope>
    <source>
        <strain evidence="3">CAU 1632</strain>
    </source>
</reference>
<dbReference type="PANTHER" id="PTHR43756">
    <property type="entry name" value="CHOLINE MONOOXYGENASE, CHLOROPLASTIC"/>
    <property type="match status" value="1"/>
</dbReference>
<dbReference type="CDD" id="cd08882">
    <property type="entry name" value="RHO_alpha_C_MupW-like"/>
    <property type="match status" value="1"/>
</dbReference>
<feature type="domain" description="Rieske" evidence="2">
    <location>
        <begin position="46"/>
        <end position="162"/>
    </location>
</feature>